<evidence type="ECO:0000256" key="6">
    <source>
        <dbReference type="ARBA" id="ARBA00023136"/>
    </source>
</evidence>
<dbReference type="PANTHER" id="PTHR23517:SF2">
    <property type="entry name" value="MULTIDRUG RESISTANCE PROTEIN MDTH"/>
    <property type="match status" value="1"/>
</dbReference>
<organism evidence="9 10">
    <name type="scientific">Streptomyces candidus</name>
    <dbReference type="NCBI Taxonomy" id="67283"/>
    <lineage>
        <taxon>Bacteria</taxon>
        <taxon>Bacillati</taxon>
        <taxon>Actinomycetota</taxon>
        <taxon>Actinomycetes</taxon>
        <taxon>Kitasatosporales</taxon>
        <taxon>Streptomycetaceae</taxon>
        <taxon>Streptomyces</taxon>
    </lineage>
</organism>
<dbReference type="InterPro" id="IPR050171">
    <property type="entry name" value="MFS_Transporters"/>
</dbReference>
<keyword evidence="5 7" id="KW-1133">Transmembrane helix</keyword>
<gene>
    <name evidence="9" type="ORF">HNQ79_006287</name>
</gene>
<evidence type="ECO:0000256" key="3">
    <source>
        <dbReference type="ARBA" id="ARBA00022475"/>
    </source>
</evidence>
<evidence type="ECO:0000313" key="10">
    <source>
        <dbReference type="Proteomes" id="UP000540423"/>
    </source>
</evidence>
<evidence type="ECO:0000256" key="4">
    <source>
        <dbReference type="ARBA" id="ARBA00022692"/>
    </source>
</evidence>
<dbReference type="SUPFAM" id="SSF103473">
    <property type="entry name" value="MFS general substrate transporter"/>
    <property type="match status" value="1"/>
</dbReference>
<keyword evidence="6 7" id="KW-0472">Membrane</keyword>
<feature type="domain" description="Major facilitator superfamily (MFS) profile" evidence="8">
    <location>
        <begin position="20"/>
        <end position="411"/>
    </location>
</feature>
<keyword evidence="10" id="KW-1185">Reference proteome</keyword>
<feature type="transmembrane region" description="Helical" evidence="7">
    <location>
        <begin position="257"/>
        <end position="275"/>
    </location>
</feature>
<reference evidence="9 10" key="1">
    <citation type="submission" date="2020-08" db="EMBL/GenBank/DDBJ databases">
        <title>Genomic Encyclopedia of Type Strains, Phase IV (KMG-IV): sequencing the most valuable type-strain genomes for metagenomic binning, comparative biology and taxonomic classification.</title>
        <authorList>
            <person name="Goeker M."/>
        </authorList>
    </citation>
    <scope>NUCLEOTIDE SEQUENCE [LARGE SCALE GENOMIC DNA]</scope>
    <source>
        <strain evidence="9 10">DSM 40141</strain>
    </source>
</reference>
<feature type="transmembrane region" description="Helical" evidence="7">
    <location>
        <begin position="226"/>
        <end position="251"/>
    </location>
</feature>
<dbReference type="EMBL" id="JACHEM010000028">
    <property type="protein sequence ID" value="MBB6439775.1"/>
    <property type="molecule type" value="Genomic_DNA"/>
</dbReference>
<feature type="transmembrane region" description="Helical" evidence="7">
    <location>
        <begin position="319"/>
        <end position="337"/>
    </location>
</feature>
<evidence type="ECO:0000259" key="8">
    <source>
        <dbReference type="PROSITE" id="PS50850"/>
    </source>
</evidence>
<feature type="transmembrane region" description="Helical" evidence="7">
    <location>
        <begin position="23"/>
        <end position="46"/>
    </location>
</feature>
<evidence type="ECO:0000256" key="2">
    <source>
        <dbReference type="ARBA" id="ARBA00022448"/>
    </source>
</evidence>
<feature type="transmembrane region" description="Helical" evidence="7">
    <location>
        <begin position="387"/>
        <end position="405"/>
    </location>
</feature>
<sequence>MTEQKSWRARLTGALPATRESRIIAVNALIGSMGTGMFLAGSALYFTRFAGLSEIQLGMGLAIAGVVGLATTVPMGMLADRFGPRNVILVVCLWRAVGYLAYLRVEGFAEFVVTASLLYIMDRAGQPLNQALVGRLITGSERNRTMGFIRSLRNLGFTVGFSLAGIALTTGSKAAFQWLFIGNAFSFLVVFALVWLLPKVGPAVPKDTTEGEHPKAVVPPIRDWRFVAATAANGVLFLHDAILITVLPLWVAEHTRSPIWMITVLITTNTVITVLGQVRMTRHIDSLASATRATTWSSVLLLFACVAFAASGWSDTSGWAVVTLMTALLLLTFGELLHSASSWEISFALSPEAAQGRYLAFFNVGFSAAEIAGPVVVLWLLSRTGPGGWLIIAVCFPLSAALSWLGTRQKPVSQAAGPGPGAEPVPATSGP</sequence>
<evidence type="ECO:0000256" key="7">
    <source>
        <dbReference type="SAM" id="Phobius"/>
    </source>
</evidence>
<feature type="transmembrane region" description="Helical" evidence="7">
    <location>
        <begin position="152"/>
        <end position="169"/>
    </location>
</feature>
<accession>A0A7X0HLM9</accession>
<dbReference type="Proteomes" id="UP000540423">
    <property type="component" value="Unassembled WGS sequence"/>
</dbReference>
<dbReference type="PANTHER" id="PTHR23517">
    <property type="entry name" value="RESISTANCE PROTEIN MDTM, PUTATIVE-RELATED-RELATED"/>
    <property type="match status" value="1"/>
</dbReference>
<dbReference type="InterPro" id="IPR011701">
    <property type="entry name" value="MFS"/>
</dbReference>
<dbReference type="PROSITE" id="PS50850">
    <property type="entry name" value="MFS"/>
    <property type="match status" value="1"/>
</dbReference>
<keyword evidence="4 7" id="KW-0812">Transmembrane</keyword>
<feature type="transmembrane region" description="Helical" evidence="7">
    <location>
        <begin position="358"/>
        <end position="381"/>
    </location>
</feature>
<comment type="subcellular location">
    <subcellularLocation>
        <location evidence="1">Cell membrane</location>
        <topology evidence="1">Multi-pass membrane protein</topology>
    </subcellularLocation>
</comment>
<dbReference type="AlphaFoldDB" id="A0A7X0HLM9"/>
<evidence type="ECO:0000256" key="1">
    <source>
        <dbReference type="ARBA" id="ARBA00004651"/>
    </source>
</evidence>
<keyword evidence="2" id="KW-0813">Transport</keyword>
<dbReference type="Pfam" id="PF07690">
    <property type="entry name" value="MFS_1"/>
    <property type="match status" value="1"/>
</dbReference>
<feature type="transmembrane region" description="Helical" evidence="7">
    <location>
        <begin position="296"/>
        <end position="313"/>
    </location>
</feature>
<dbReference type="RefSeq" id="WP_221508330.1">
    <property type="nucleotide sequence ID" value="NZ_BNBN01000024.1"/>
</dbReference>
<protein>
    <submittedName>
        <fullName evidence="9">MFS family permease</fullName>
    </submittedName>
</protein>
<proteinExistence type="predicted"/>
<dbReference type="InterPro" id="IPR036259">
    <property type="entry name" value="MFS_trans_sf"/>
</dbReference>
<dbReference type="Gene3D" id="1.20.1250.20">
    <property type="entry name" value="MFS general substrate transporter like domains"/>
    <property type="match status" value="1"/>
</dbReference>
<name>A0A7X0HLM9_9ACTN</name>
<dbReference type="GO" id="GO:0022857">
    <property type="term" value="F:transmembrane transporter activity"/>
    <property type="evidence" value="ECO:0007669"/>
    <property type="project" value="InterPro"/>
</dbReference>
<feature type="transmembrane region" description="Helical" evidence="7">
    <location>
        <begin position="175"/>
        <end position="197"/>
    </location>
</feature>
<dbReference type="GO" id="GO:0005886">
    <property type="term" value="C:plasma membrane"/>
    <property type="evidence" value="ECO:0007669"/>
    <property type="project" value="UniProtKB-SubCell"/>
</dbReference>
<feature type="transmembrane region" description="Helical" evidence="7">
    <location>
        <begin position="58"/>
        <end position="79"/>
    </location>
</feature>
<dbReference type="InterPro" id="IPR020846">
    <property type="entry name" value="MFS_dom"/>
</dbReference>
<evidence type="ECO:0000256" key="5">
    <source>
        <dbReference type="ARBA" id="ARBA00022989"/>
    </source>
</evidence>
<keyword evidence="3" id="KW-1003">Cell membrane</keyword>
<evidence type="ECO:0000313" key="9">
    <source>
        <dbReference type="EMBL" id="MBB6439775.1"/>
    </source>
</evidence>
<comment type="caution">
    <text evidence="9">The sequence shown here is derived from an EMBL/GenBank/DDBJ whole genome shotgun (WGS) entry which is preliminary data.</text>
</comment>